<dbReference type="NCBIfam" id="TIGR01730">
    <property type="entry name" value="RND_mfp"/>
    <property type="match status" value="1"/>
</dbReference>
<dbReference type="Gene3D" id="1.10.287.470">
    <property type="entry name" value="Helix hairpin bin"/>
    <property type="match status" value="1"/>
</dbReference>
<evidence type="ECO:0000256" key="1">
    <source>
        <dbReference type="ARBA" id="ARBA00004196"/>
    </source>
</evidence>
<comment type="caution">
    <text evidence="8">The sequence shown here is derived from an EMBL/GenBank/DDBJ whole genome shotgun (WGS) entry which is preliminary data.</text>
</comment>
<evidence type="ECO:0000259" key="5">
    <source>
        <dbReference type="Pfam" id="PF25917"/>
    </source>
</evidence>
<feature type="signal peptide" evidence="3">
    <location>
        <begin position="1"/>
        <end position="25"/>
    </location>
</feature>
<keyword evidence="3" id="KW-0732">Signal</keyword>
<evidence type="ECO:0000313" key="8">
    <source>
        <dbReference type="EMBL" id="NMC61804.1"/>
    </source>
</evidence>
<feature type="domain" description="Multidrug resistance protein MdtA-like C-terminal permuted SH3" evidence="7">
    <location>
        <begin position="306"/>
        <end position="368"/>
    </location>
</feature>
<dbReference type="FunFam" id="2.40.420.20:FF:000001">
    <property type="entry name" value="Efflux RND transporter periplasmic adaptor subunit"/>
    <property type="match status" value="1"/>
</dbReference>
<dbReference type="GO" id="GO:0005886">
    <property type="term" value="C:plasma membrane"/>
    <property type="evidence" value="ECO:0007669"/>
    <property type="project" value="TreeGrafter"/>
</dbReference>
<dbReference type="InterPro" id="IPR006143">
    <property type="entry name" value="RND_pump_MFP"/>
</dbReference>
<gene>
    <name evidence="8" type="ORF">GYA55_01410</name>
</gene>
<dbReference type="AlphaFoldDB" id="A0A7X9FPH1"/>
<sequence>MKLSCNKKSKYFLALLIVSLCLSLASCGDKKTDNAGANIDVNTIKIQPEQLILTTELAGRISAFRTAEIRPQVSGIIQKRLFEEGSEVKEGDVLYQIEPAPFQAAFENAKAALAKAEARVPATQLRLSRYKDLLSDKAVSQQDYDDVDAAMKQALADVAFAKAAVESARINLDFTKITAPISGRIGRSNVTDGALVTAHQPMTLATIQQLDSVYADLPQPTSALLKLKRSLEEGKLNRGDNGLNNVKIILEDGVPYELPGVLQFRDVTVEPSTGSVILRVVVSNPKNVLLPGMFVRAIIQEGVNNNAIFIPQQTLSRDPKGNPYVLLVGPDSKVQLRMIQVDRAIGDRWLVSSGLNSGDQLILDNLQKLKPGMLVKAIQKDSSTPTTIPSKTN</sequence>
<dbReference type="PANTHER" id="PTHR30158">
    <property type="entry name" value="ACRA/E-RELATED COMPONENT OF DRUG EFFLUX TRANSPORTER"/>
    <property type="match status" value="1"/>
</dbReference>
<dbReference type="GO" id="GO:0046677">
    <property type="term" value="P:response to antibiotic"/>
    <property type="evidence" value="ECO:0007669"/>
    <property type="project" value="TreeGrafter"/>
</dbReference>
<evidence type="ECO:0000259" key="7">
    <source>
        <dbReference type="Pfam" id="PF25967"/>
    </source>
</evidence>
<dbReference type="Gene3D" id="2.40.50.100">
    <property type="match status" value="1"/>
</dbReference>
<reference evidence="8 9" key="1">
    <citation type="journal article" date="2020" name="Biotechnol. Biofuels">
        <title>New insights from the biogas microbiome by comprehensive genome-resolved metagenomics of nearly 1600 species originating from multiple anaerobic digesters.</title>
        <authorList>
            <person name="Campanaro S."/>
            <person name="Treu L."/>
            <person name="Rodriguez-R L.M."/>
            <person name="Kovalovszki A."/>
            <person name="Ziels R.M."/>
            <person name="Maus I."/>
            <person name="Zhu X."/>
            <person name="Kougias P.G."/>
            <person name="Basile A."/>
            <person name="Luo G."/>
            <person name="Schluter A."/>
            <person name="Konstantinidis K.T."/>
            <person name="Angelidaki I."/>
        </authorList>
    </citation>
    <scope>NUCLEOTIDE SEQUENCE [LARGE SCALE GENOMIC DNA]</scope>
    <source>
        <strain evidence="8">AS27yjCOA_65</strain>
    </source>
</reference>
<dbReference type="InterPro" id="IPR058624">
    <property type="entry name" value="MdtA-like_HH"/>
</dbReference>
<protein>
    <submittedName>
        <fullName evidence="8">Efflux RND transporter periplasmic adaptor subunit</fullName>
    </submittedName>
</protein>
<feature type="domain" description="Multidrug resistance protein MdtA-like barrel-sandwich hybrid" evidence="5">
    <location>
        <begin position="65"/>
        <end position="208"/>
    </location>
</feature>
<feature type="domain" description="Multidrug resistance protein MdtA-like beta-barrel" evidence="6">
    <location>
        <begin position="213"/>
        <end position="302"/>
    </location>
</feature>
<dbReference type="Gene3D" id="2.40.420.20">
    <property type="match status" value="1"/>
</dbReference>
<comment type="similarity">
    <text evidence="2">Belongs to the membrane fusion protein (MFP) (TC 8.A.1) family.</text>
</comment>
<comment type="subcellular location">
    <subcellularLocation>
        <location evidence="1">Cell envelope</location>
    </subcellularLocation>
</comment>
<organism evidence="8 9">
    <name type="scientific">SAR324 cluster bacterium</name>
    <dbReference type="NCBI Taxonomy" id="2024889"/>
    <lineage>
        <taxon>Bacteria</taxon>
        <taxon>Deltaproteobacteria</taxon>
        <taxon>SAR324 cluster</taxon>
    </lineage>
</organism>
<dbReference type="Pfam" id="PF25917">
    <property type="entry name" value="BSH_RND"/>
    <property type="match status" value="1"/>
</dbReference>
<evidence type="ECO:0000256" key="2">
    <source>
        <dbReference type="ARBA" id="ARBA00009477"/>
    </source>
</evidence>
<dbReference type="InterPro" id="IPR058625">
    <property type="entry name" value="MdtA-like_BSH"/>
</dbReference>
<proteinExistence type="inferred from homology"/>
<dbReference type="PANTHER" id="PTHR30158:SF3">
    <property type="entry name" value="MULTIDRUG EFFLUX PUMP SUBUNIT ACRA-RELATED"/>
    <property type="match status" value="1"/>
</dbReference>
<dbReference type="GO" id="GO:0030313">
    <property type="term" value="C:cell envelope"/>
    <property type="evidence" value="ECO:0007669"/>
    <property type="project" value="UniProtKB-SubCell"/>
</dbReference>
<name>A0A7X9FPH1_9DELT</name>
<dbReference type="Pfam" id="PF25944">
    <property type="entry name" value="Beta-barrel_RND"/>
    <property type="match status" value="1"/>
</dbReference>
<dbReference type="Proteomes" id="UP000524246">
    <property type="component" value="Unassembled WGS sequence"/>
</dbReference>
<dbReference type="EMBL" id="JAAZON010000051">
    <property type="protein sequence ID" value="NMC61804.1"/>
    <property type="molecule type" value="Genomic_DNA"/>
</dbReference>
<evidence type="ECO:0000259" key="6">
    <source>
        <dbReference type="Pfam" id="PF25944"/>
    </source>
</evidence>
<dbReference type="Pfam" id="PF25876">
    <property type="entry name" value="HH_MFP_RND"/>
    <property type="match status" value="1"/>
</dbReference>
<accession>A0A7X9FPH1</accession>
<evidence type="ECO:0000256" key="3">
    <source>
        <dbReference type="SAM" id="SignalP"/>
    </source>
</evidence>
<dbReference type="InterPro" id="IPR058627">
    <property type="entry name" value="MdtA-like_C"/>
</dbReference>
<dbReference type="GO" id="GO:0022857">
    <property type="term" value="F:transmembrane transporter activity"/>
    <property type="evidence" value="ECO:0007669"/>
    <property type="project" value="InterPro"/>
</dbReference>
<feature type="domain" description="Multidrug resistance protein MdtA-like alpha-helical hairpin" evidence="4">
    <location>
        <begin position="107"/>
        <end position="175"/>
    </location>
</feature>
<evidence type="ECO:0000259" key="4">
    <source>
        <dbReference type="Pfam" id="PF25876"/>
    </source>
</evidence>
<dbReference type="Gene3D" id="2.40.30.170">
    <property type="match status" value="1"/>
</dbReference>
<feature type="chain" id="PRO_5031380310" evidence="3">
    <location>
        <begin position="26"/>
        <end position="393"/>
    </location>
</feature>
<dbReference type="PROSITE" id="PS51257">
    <property type="entry name" value="PROKAR_LIPOPROTEIN"/>
    <property type="match status" value="1"/>
</dbReference>
<dbReference type="InterPro" id="IPR058626">
    <property type="entry name" value="MdtA-like_b-barrel"/>
</dbReference>
<dbReference type="SUPFAM" id="SSF111369">
    <property type="entry name" value="HlyD-like secretion proteins"/>
    <property type="match status" value="1"/>
</dbReference>
<evidence type="ECO:0000313" key="9">
    <source>
        <dbReference type="Proteomes" id="UP000524246"/>
    </source>
</evidence>
<dbReference type="Pfam" id="PF25967">
    <property type="entry name" value="RND-MFP_C"/>
    <property type="match status" value="1"/>
</dbReference>